<dbReference type="InterPro" id="IPR025935">
    <property type="entry name" value="AbiH"/>
</dbReference>
<dbReference type="OrthoDB" id="9810135at2"/>
<dbReference type="eggNOG" id="ENOG502ZARP">
    <property type="taxonomic scope" value="Bacteria"/>
</dbReference>
<dbReference type="AlphaFoldDB" id="A0A069RBA3"/>
<name>A0A069RBA3_PEPLI</name>
<keyword evidence="2" id="KW-1185">Reference proteome</keyword>
<protein>
    <submittedName>
        <fullName evidence="1">Abortive phage resistance mechanism</fullName>
    </submittedName>
</protein>
<reference evidence="1 2" key="1">
    <citation type="submission" date="2014-03" db="EMBL/GenBank/DDBJ databases">
        <title>Genome sequence of Clostridium litorale W6, DSM 5388.</title>
        <authorList>
            <person name="Poehlein A."/>
            <person name="Jagirdar A."/>
            <person name="Khonsari B."/>
            <person name="Chibani C.M."/>
            <person name="Gutierrez Gutierrez D.A."/>
            <person name="Davydova E."/>
            <person name="Alghaithi H.S."/>
            <person name="Nair K.P."/>
            <person name="Dhamotharan K."/>
            <person name="Chandran L."/>
            <person name="G W."/>
            <person name="Daniel R."/>
        </authorList>
    </citation>
    <scope>NUCLEOTIDE SEQUENCE [LARGE SCALE GENOMIC DNA]</scope>
    <source>
        <strain evidence="1 2">W6</strain>
    </source>
</reference>
<dbReference type="RefSeq" id="WP_038267176.1">
    <property type="nucleotide sequence ID" value="NZ_FSRH01000028.1"/>
</dbReference>
<gene>
    <name evidence="1" type="ORF">CLIT_22c00040</name>
</gene>
<evidence type="ECO:0000313" key="1">
    <source>
        <dbReference type="EMBL" id="KDR94349.1"/>
    </source>
</evidence>
<evidence type="ECO:0000313" key="2">
    <source>
        <dbReference type="Proteomes" id="UP000027946"/>
    </source>
</evidence>
<organism evidence="1 2">
    <name type="scientific">Peptoclostridium litorale DSM 5388</name>
    <dbReference type="NCBI Taxonomy" id="1121324"/>
    <lineage>
        <taxon>Bacteria</taxon>
        <taxon>Bacillati</taxon>
        <taxon>Bacillota</taxon>
        <taxon>Clostridia</taxon>
        <taxon>Peptostreptococcales</taxon>
        <taxon>Peptoclostridiaceae</taxon>
        <taxon>Peptoclostridium</taxon>
    </lineage>
</organism>
<comment type="caution">
    <text evidence="1">The sequence shown here is derived from an EMBL/GenBank/DDBJ whole genome shotgun (WGS) entry which is preliminary data.</text>
</comment>
<proteinExistence type="predicted"/>
<dbReference type="EMBL" id="JJMM01000022">
    <property type="protein sequence ID" value="KDR94349.1"/>
    <property type="molecule type" value="Genomic_DNA"/>
</dbReference>
<dbReference type="Proteomes" id="UP000027946">
    <property type="component" value="Unassembled WGS sequence"/>
</dbReference>
<dbReference type="Pfam" id="PF14253">
    <property type="entry name" value="AbiH"/>
    <property type="match status" value="1"/>
</dbReference>
<sequence>MNLFVVGNGFDIAHGLKTSYIDFRCYLEEQDWDYLRSLEEMYGFTIESKQEFVENYLWRDFEKNLSLIDETHIIENGESIELGLESEDIGVEDTLNEYWEDQYGFIQRLNEFIKLWIKQVNIDADRKTNRISADTNDLFITFNYTLLLEKVYKVDKYNILHIHGSIDEDYDLSPVIGHGDYSKVIEMKRISEEVSEEFHEKKCSIYNAVANYYDRTFKDVKHFLGINKYFFKRLKNIEEISIIGHSLGDVDMPYFKEIKRYVKQDSIWNIYYYDKEKATCFKNKIISIGVDESNIRMLRSQDFFK</sequence>
<accession>A0A069RBA3</accession>